<sequence length="69" mass="7911">MQGFDKAGVKYLSIKGVCADTGFCKTFEEFVQNMLKKTLEISARITARLGNFSERGGREHLIDWLNHFR</sequence>
<accession>A0A061JHA2</accession>
<dbReference type="EMBL" id="ARPM03000171">
    <property type="protein sequence ID" value="ETZ04598.1"/>
    <property type="molecule type" value="Genomic_DNA"/>
</dbReference>
<comment type="caution">
    <text evidence="2">The sequence shown here is derived from an EMBL/GenBank/DDBJ whole genome shotgun (WGS) entry which is preliminary data.</text>
</comment>
<dbReference type="Proteomes" id="UP000026922">
    <property type="component" value="Unassembled WGS sequence"/>
</dbReference>
<dbReference type="EMBL" id="ARPM03000199">
    <property type="protein sequence ID" value="ETZ04432.1"/>
    <property type="molecule type" value="Genomic_DNA"/>
</dbReference>
<keyword evidence="5" id="KW-1185">Reference proteome</keyword>
<dbReference type="RefSeq" id="WP_006289698.1">
    <property type="nucleotide sequence ID" value="NZ_ARPM03000069.1"/>
</dbReference>
<dbReference type="AlphaFoldDB" id="A0A061JHA2"/>
<proteinExistence type="predicted"/>
<evidence type="ECO:0000313" key="3">
    <source>
        <dbReference type="EMBL" id="ETZ05335.1"/>
    </source>
</evidence>
<evidence type="ECO:0000313" key="1">
    <source>
        <dbReference type="EMBL" id="ETZ04432.1"/>
    </source>
</evidence>
<organism evidence="2 5">
    <name type="scientific">Holospora undulata HU1</name>
    <dbReference type="NCBI Taxonomy" id="1321371"/>
    <lineage>
        <taxon>Bacteria</taxon>
        <taxon>Pseudomonadati</taxon>
        <taxon>Pseudomonadota</taxon>
        <taxon>Alphaproteobacteria</taxon>
        <taxon>Holosporales</taxon>
        <taxon>Holosporaceae</taxon>
        <taxon>Holospora</taxon>
    </lineage>
</organism>
<dbReference type="EMBL" id="ARPM03000071">
    <property type="protein sequence ID" value="ETZ05335.1"/>
    <property type="molecule type" value="Genomic_DNA"/>
</dbReference>
<evidence type="ECO:0000313" key="5">
    <source>
        <dbReference type="Proteomes" id="UP000026922"/>
    </source>
</evidence>
<evidence type="ECO:0000313" key="2">
    <source>
        <dbReference type="EMBL" id="ETZ04598.1"/>
    </source>
</evidence>
<dbReference type="EMBL" id="ARPM03000069">
    <property type="protein sequence ID" value="ETZ05346.1"/>
    <property type="molecule type" value="Genomic_DNA"/>
</dbReference>
<gene>
    <name evidence="4" type="ORF">K737_300227</name>
    <name evidence="3" type="ORF">K737_300234</name>
    <name evidence="2" type="ORF">K737_300994</name>
    <name evidence="1" type="ORF">K737_301162</name>
</gene>
<evidence type="ECO:0000313" key="4">
    <source>
        <dbReference type="EMBL" id="ETZ05346.1"/>
    </source>
</evidence>
<name>A0A061JHA2_9PROT</name>
<reference evidence="2 5" key="1">
    <citation type="journal article" date="2013" name="Genome Announc.">
        <title>Draft Genome Sequence of Holospora undulata Strain HU1, a Micronucleus-Specific Symbiont of the Ciliate Paramecium caudatum.</title>
        <authorList>
            <person name="Dohra H."/>
            <person name="Suzuki H."/>
            <person name="Suzuki T."/>
            <person name="Tanaka K."/>
            <person name="Fujishima M."/>
        </authorList>
    </citation>
    <scope>NUCLEOTIDE SEQUENCE [LARGE SCALE GENOMIC DNA]</scope>
    <source>
        <strain evidence="2 5">HU1</strain>
    </source>
</reference>
<protein>
    <submittedName>
        <fullName evidence="2">Uncharacterized protein</fullName>
    </submittedName>
</protein>